<feature type="region of interest" description="Disordered" evidence="1">
    <location>
        <begin position="151"/>
        <end position="201"/>
    </location>
</feature>
<dbReference type="KEGG" id="mdx:BTO20_37855"/>
<keyword evidence="2" id="KW-0614">Plasmid</keyword>
<name>A0A1Y0CHB7_9MYCO</name>
<accession>A0A1Y0CHB7</accession>
<reference evidence="2 3" key="1">
    <citation type="submission" date="2017-04" db="EMBL/GenBank/DDBJ databases">
        <title>Whole Genome Sequence of 1,4-Dioxane Degrading Bacterium Mycobacterium dioxanotrophicus PH-06.</title>
        <authorList>
            <person name="He Y."/>
        </authorList>
    </citation>
    <scope>NUCLEOTIDE SEQUENCE [LARGE SCALE GENOMIC DNA]</scope>
    <source>
        <strain evidence="2 3">PH-06</strain>
        <plasmid evidence="2 3">unnamed2</plasmid>
    </source>
</reference>
<organism evidence="2 3">
    <name type="scientific">Mycobacterium dioxanotrophicus</name>
    <dbReference type="NCBI Taxonomy" id="482462"/>
    <lineage>
        <taxon>Bacteria</taxon>
        <taxon>Bacillati</taxon>
        <taxon>Actinomycetota</taxon>
        <taxon>Actinomycetes</taxon>
        <taxon>Mycobacteriales</taxon>
        <taxon>Mycobacteriaceae</taxon>
        <taxon>Mycobacterium</taxon>
    </lineage>
</organism>
<gene>
    <name evidence="2" type="ORF">BTO20_37855</name>
</gene>
<geneLocation type="plasmid" evidence="2 3">
    <name>unnamed2</name>
</geneLocation>
<evidence type="ECO:0000313" key="2">
    <source>
        <dbReference type="EMBL" id="ART74387.1"/>
    </source>
</evidence>
<keyword evidence="3" id="KW-1185">Reference proteome</keyword>
<dbReference type="EMBL" id="CP020811">
    <property type="protein sequence ID" value="ART74387.1"/>
    <property type="molecule type" value="Genomic_DNA"/>
</dbReference>
<evidence type="ECO:0000256" key="1">
    <source>
        <dbReference type="SAM" id="MobiDB-lite"/>
    </source>
</evidence>
<protein>
    <recommendedName>
        <fullName evidence="4">ESX-1 secretion-associated protein</fullName>
    </recommendedName>
</protein>
<dbReference type="Pfam" id="PF10824">
    <property type="entry name" value="T7SS_ESX_EspC"/>
    <property type="match status" value="1"/>
</dbReference>
<evidence type="ECO:0000313" key="3">
    <source>
        <dbReference type="Proteomes" id="UP000195331"/>
    </source>
</evidence>
<dbReference type="Proteomes" id="UP000195331">
    <property type="component" value="Plasmid unnamed2"/>
</dbReference>
<sequence>MRRNCRRQPEATATLTMPTVRPCGQSQRAPTRSRLGRDREFVRTRQGVMTMGDMDVDPSVLLARSGKFREAAEGQVQAGAHDQNQTESDIAAFGEINAALHDNWRAARARQAQSWSGVGREHDEHADKLVTAARGYEGQDEVNAQMLRAGDSVLLPGVPGANPQPPPAPGTERQWLPSPGDANHPPQGGYGSTLPDAPRSG</sequence>
<proteinExistence type="predicted"/>
<dbReference type="GO" id="GO:0009306">
    <property type="term" value="P:protein secretion"/>
    <property type="evidence" value="ECO:0007669"/>
    <property type="project" value="InterPro"/>
</dbReference>
<dbReference type="InterPro" id="IPR022536">
    <property type="entry name" value="EspC"/>
</dbReference>
<dbReference type="AlphaFoldDB" id="A0A1Y0CHB7"/>
<evidence type="ECO:0008006" key="4">
    <source>
        <dbReference type="Google" id="ProtNLM"/>
    </source>
</evidence>